<keyword evidence="3" id="KW-1185">Reference proteome</keyword>
<feature type="compositionally biased region" description="Polar residues" evidence="1">
    <location>
        <begin position="562"/>
        <end position="572"/>
    </location>
</feature>
<feature type="region of interest" description="Disordered" evidence="1">
    <location>
        <begin position="306"/>
        <end position="373"/>
    </location>
</feature>
<evidence type="ECO:0000256" key="1">
    <source>
        <dbReference type="SAM" id="MobiDB-lite"/>
    </source>
</evidence>
<reference evidence="2 3" key="1">
    <citation type="journal article" date="2021" name="Comput. Struct. Biotechnol. J.">
        <title>De novo genome assembly of the potent medicinal plant Rehmannia glutinosa using nanopore technology.</title>
        <authorList>
            <person name="Ma L."/>
            <person name="Dong C."/>
            <person name="Song C."/>
            <person name="Wang X."/>
            <person name="Zheng X."/>
            <person name="Niu Y."/>
            <person name="Chen S."/>
            <person name="Feng W."/>
        </authorList>
    </citation>
    <scope>NUCLEOTIDE SEQUENCE [LARGE SCALE GENOMIC DNA]</scope>
    <source>
        <strain evidence="2">DH-2019</strain>
    </source>
</reference>
<protein>
    <submittedName>
        <fullName evidence="2">Uncharacterized protein</fullName>
    </submittedName>
</protein>
<feature type="compositionally biased region" description="Basic and acidic residues" evidence="1">
    <location>
        <begin position="540"/>
        <end position="559"/>
    </location>
</feature>
<dbReference type="Proteomes" id="UP001318860">
    <property type="component" value="Unassembled WGS sequence"/>
</dbReference>
<feature type="region of interest" description="Disordered" evidence="1">
    <location>
        <begin position="144"/>
        <end position="196"/>
    </location>
</feature>
<gene>
    <name evidence="2" type="ORF">DH2020_021305</name>
</gene>
<dbReference type="PANTHER" id="PTHR33737">
    <property type="entry name" value="OS05G0121800 PROTEIN"/>
    <property type="match status" value="1"/>
</dbReference>
<evidence type="ECO:0000313" key="3">
    <source>
        <dbReference type="Proteomes" id="UP001318860"/>
    </source>
</evidence>
<feature type="compositionally biased region" description="Polar residues" evidence="1">
    <location>
        <begin position="311"/>
        <end position="324"/>
    </location>
</feature>
<feature type="compositionally biased region" description="Low complexity" evidence="1">
    <location>
        <begin position="258"/>
        <end position="283"/>
    </location>
</feature>
<dbReference type="PANTHER" id="PTHR33737:SF19">
    <property type="entry name" value="BNAA10G12980D PROTEIN"/>
    <property type="match status" value="1"/>
</dbReference>
<feature type="region of interest" description="Disordered" evidence="1">
    <location>
        <begin position="534"/>
        <end position="572"/>
    </location>
</feature>
<proteinExistence type="predicted"/>
<feature type="region of interest" description="Disordered" evidence="1">
    <location>
        <begin position="1071"/>
        <end position="1097"/>
    </location>
</feature>
<accession>A0ABR0WBG8</accession>
<feature type="region of interest" description="Disordered" evidence="1">
    <location>
        <begin position="808"/>
        <end position="835"/>
    </location>
</feature>
<dbReference type="EMBL" id="JABTTQ020000012">
    <property type="protein sequence ID" value="KAK6144485.1"/>
    <property type="molecule type" value="Genomic_DNA"/>
</dbReference>
<dbReference type="InterPro" id="IPR045882">
    <property type="entry name" value="GPT1/2"/>
</dbReference>
<feature type="compositionally biased region" description="Basic and acidic residues" evidence="1">
    <location>
        <begin position="144"/>
        <end position="159"/>
    </location>
</feature>
<feature type="compositionally biased region" description="Polar residues" evidence="1">
    <location>
        <begin position="337"/>
        <end position="365"/>
    </location>
</feature>
<sequence length="1150" mass="126570">MRSDVKNRTTVNSTVYAPFAGLWGYLKASEHVLDLASPCCTSNESSCFKENININESETPKLCMEPLQMKRKKKGGGYNLRKSLAWDKAFFTEEGVLDPLELSVISGASCKEGLPFINGDTPGSPQLPIKPVDLQKLEKNLLKEMQDEDLGKDRKKDWSSPKLDSSSSNFMTSTSLTSHKLPTHLGSKSGSRCGDCPRRLPSSSYPLIVCSKELKLPKVPGLKPSLSPICATTRSTILKTNCVTHNQITKPDFDIQRNAGLNSSSNNLQNTQSASKASSLQSARYSDGNLGNSSFKRLSSVNMSPILVDNADNSGSKRISNNMTPARPMNLSEGQHESTSFATSFSRNFHVGGTTTHPSQNQTMKPSGLRMPSPSLSFFSQPKRSVFHELSLRDKETDVCGSQKPEFSRLKDHLTRKPKMDNKIPASTISSSKAINPSSECMVSSHVRAVEVIKPNLEQNPMQKIPDIPNKNRNGRITHEERELQKIGNEVSSVSGSREQVMDDKFFKNTIDGYVEEACKPDCYVPNREQTYPSRYSLGETDKRTDKDKNVRKTKERASEQLGVSQQNDNWHSGSASIEALEHRRTKAEISAFESKHLQADHLKETAFTEVSADILTGEVHMLNAAFAPTIGGCKNDINLASEVADDTEQSGKDWVVQNICLKVEMEQPRNDESNTSDRLLAEKQICLQNSHQVKDVEKLVLEIPDRKDENKVIENMVSSLSPGKMHAYNFDKDEMTGQPLLITEFSSVDNSLSSETHNSLIDASYRDCKGNANVLLNCPANGNLSNSPHQDIQRTEINYCSSFLERTHEGSRENTPGKVTEAGPVIQDGSAKNQLTSTMTLTESESDMDNLRNVQDSKVVLVQSLESNMLNECCFKQSERVTLPSAEFVAENLAHSNDGSHFENYLRTECPADVSYVENALGTTEGSVTSENKINSSILRSSSFCAKETHLEDENCSDAYGTGGCTAVSKASEDTNSSFSCLHPKLDHAKVEAPIARNNKHGDDLNEKICSPILPQNAIPFSDEWLAAIEAAGENDSILTNISMVSGISFKNEMRVGNLKAVDAPDILTRKSGAVQNSPPDKSLPEPGPWSKGKTTRLDHLTVRNSPISSPLTLTKPQIIPQLARSVTGLLVKMAAANTQQQPWFLKSF</sequence>
<evidence type="ECO:0000313" key="2">
    <source>
        <dbReference type="EMBL" id="KAK6144485.1"/>
    </source>
</evidence>
<name>A0ABR0WBG8_REHGL</name>
<comment type="caution">
    <text evidence="2">The sequence shown here is derived from an EMBL/GenBank/DDBJ whole genome shotgun (WGS) entry which is preliminary data.</text>
</comment>
<feature type="compositionally biased region" description="Low complexity" evidence="1">
    <location>
        <begin position="160"/>
        <end position="178"/>
    </location>
</feature>
<feature type="region of interest" description="Disordered" evidence="1">
    <location>
        <begin position="257"/>
        <end position="285"/>
    </location>
</feature>
<organism evidence="2 3">
    <name type="scientific">Rehmannia glutinosa</name>
    <name type="common">Chinese foxglove</name>
    <dbReference type="NCBI Taxonomy" id="99300"/>
    <lineage>
        <taxon>Eukaryota</taxon>
        <taxon>Viridiplantae</taxon>
        <taxon>Streptophyta</taxon>
        <taxon>Embryophyta</taxon>
        <taxon>Tracheophyta</taxon>
        <taxon>Spermatophyta</taxon>
        <taxon>Magnoliopsida</taxon>
        <taxon>eudicotyledons</taxon>
        <taxon>Gunneridae</taxon>
        <taxon>Pentapetalae</taxon>
        <taxon>asterids</taxon>
        <taxon>lamiids</taxon>
        <taxon>Lamiales</taxon>
        <taxon>Orobanchaceae</taxon>
        <taxon>Rehmannieae</taxon>
        <taxon>Rehmannia</taxon>
    </lineage>
</organism>